<evidence type="ECO:0000313" key="2">
    <source>
        <dbReference type="Proteomes" id="UP000702544"/>
    </source>
</evidence>
<accession>A0AAE4Z7J2</accession>
<proteinExistence type="predicted"/>
<organism evidence="1 2">
    <name type="scientific">Candidatus Kutchimonas denitrificans</name>
    <dbReference type="NCBI Taxonomy" id="3056748"/>
    <lineage>
        <taxon>Bacteria</taxon>
        <taxon>Pseudomonadati</taxon>
        <taxon>Gemmatimonadota</taxon>
        <taxon>Gemmatimonadia</taxon>
        <taxon>Candidatus Palauibacterales</taxon>
        <taxon>Candidatus Palauibacteraceae</taxon>
        <taxon>Candidatus Kutchimonas</taxon>
    </lineage>
</organism>
<reference evidence="1 2" key="1">
    <citation type="submission" date="2020-01" db="EMBL/GenBank/DDBJ databases">
        <title>Genomes assembled from Gulf of Kutch pelagic sediment metagenomes.</title>
        <authorList>
            <person name="Chandrashekar M."/>
            <person name="Mahajan M.S."/>
            <person name="Dave K.J."/>
            <person name="Vatsa P."/>
            <person name="Nathani N.M."/>
        </authorList>
    </citation>
    <scope>NUCLEOTIDE SEQUENCE [LARGE SCALE GENOMIC DNA]</scope>
    <source>
        <strain evidence="1">KS3-K002</strain>
    </source>
</reference>
<gene>
    <name evidence="1" type="ORF">GWO12_08155</name>
</gene>
<dbReference type="AlphaFoldDB" id="A0AAE4Z7J2"/>
<feature type="non-terminal residue" evidence="1">
    <location>
        <position position="114"/>
    </location>
</feature>
<sequence length="114" mass="12641">MTKINFLYTEIGRGHPHYLDGVRERLPPELIGRVADVFQVSSGLSRVAWKAAEAAYRLGGRGGLIGAVYNRLRLSNEPKRGGPIRYLLGRSLRRAYQRDGTPLMVGHPMVAALL</sequence>
<evidence type="ECO:0000313" key="1">
    <source>
        <dbReference type="EMBL" id="NIR75068.1"/>
    </source>
</evidence>
<protein>
    <submittedName>
        <fullName evidence="1">Uncharacterized protein</fullName>
    </submittedName>
</protein>
<dbReference type="EMBL" id="JAACAK010000062">
    <property type="protein sequence ID" value="NIR75068.1"/>
    <property type="molecule type" value="Genomic_DNA"/>
</dbReference>
<comment type="caution">
    <text evidence="1">The sequence shown here is derived from an EMBL/GenBank/DDBJ whole genome shotgun (WGS) entry which is preliminary data.</text>
</comment>
<name>A0AAE4Z7J2_9BACT</name>
<dbReference type="Proteomes" id="UP000702544">
    <property type="component" value="Unassembled WGS sequence"/>
</dbReference>